<dbReference type="Proteomes" id="UP000683925">
    <property type="component" value="Unassembled WGS sequence"/>
</dbReference>
<proteinExistence type="predicted"/>
<name>A0A8S1U8U6_PAROT</name>
<dbReference type="OrthoDB" id="310259at2759"/>
<dbReference type="AlphaFoldDB" id="A0A8S1U8U6"/>
<organism evidence="1 2">
    <name type="scientific">Paramecium octaurelia</name>
    <dbReference type="NCBI Taxonomy" id="43137"/>
    <lineage>
        <taxon>Eukaryota</taxon>
        <taxon>Sar</taxon>
        <taxon>Alveolata</taxon>
        <taxon>Ciliophora</taxon>
        <taxon>Intramacronucleata</taxon>
        <taxon>Oligohymenophorea</taxon>
        <taxon>Peniculida</taxon>
        <taxon>Parameciidae</taxon>
        <taxon>Paramecium</taxon>
    </lineage>
</organism>
<evidence type="ECO:0000313" key="1">
    <source>
        <dbReference type="EMBL" id="CAD8159919.1"/>
    </source>
</evidence>
<protein>
    <submittedName>
        <fullName evidence="1">Uncharacterized protein</fullName>
    </submittedName>
</protein>
<sequence>MQLIKQRTQENDRKSDEEDQFNNYQFITKKQVSLRLSVQKLRNQNVNNLKRIKIINQFIQNEQIYQQEEQGNKYQQHLQNQQNFTQKHIINTIQNDKQIQDDESFFERILAQLQWLKQLASYESSKIKEQQNKYQSATAWMDKMSPKNQEFTQFYLQVYEVYKGINQILEYSQKLNKQKAEENFQHIVLLHNGSKYFERLLYVSSFVQNLLFQDYSQQKLKCLRSIYINFTGENCQKDIDFWSLSHHKNKGLSKFITFYPLNYDNSTQKENQESTKENQKEDQFNFFQQQIIVNKNTNQQIIFPIFYKSILSQQQIQIIYSTLLLPIITSFQPQFIYLDLQISNKFNIQLEGIEYLLRQLQKKASLILYPCYQFENKNINKKFQQNYDNELHNSYLNAALSGMSGFKMMKTRIFNENKPFENLDLADQMQKFFYKSNAFMQKQVQFFQTQAKIYDRFMQYYEAYQFPIRLEKELMSWILPFDSYLSCKQFTNYYCFYDLNYVILFDQNTKSIFFQEISNIPNNIINGIIKQKFNYLEVPNYLIEPSILIIEKYLIIIYGHQDSLDESKFFDGVLLFDLEELEEFKEYKRVPDDKTKDLLECIRNRRCPQICQNNGFKSDGQYLSFFLIGGEFMKSDHIQNYIEVVYINLKTQKFHSLPVQFQLVHSQATLKPWPYQLVFEYSFQDIHLYLIQTGSYLLKRNKFQFPIDPNYHNYSQLLVQQDDKYQLYDIRVVKKEQKYYFKIEQLYSPARNWILETSECSQSKIVWKAYISRIVNLKNPSKCQILKTYKHMFQGLNWHKYIQICIELTINLLIPNNHLDFKNYIVELDYKIMSLSRIND</sequence>
<gene>
    <name evidence="1" type="ORF">POCTA_138.1.T0370245</name>
</gene>
<accession>A0A8S1U8U6</accession>
<keyword evidence="2" id="KW-1185">Reference proteome</keyword>
<dbReference type="OMA" id="RRCPQIC"/>
<reference evidence="1" key="1">
    <citation type="submission" date="2021-01" db="EMBL/GenBank/DDBJ databases">
        <authorList>
            <consortium name="Genoscope - CEA"/>
            <person name="William W."/>
        </authorList>
    </citation>
    <scope>NUCLEOTIDE SEQUENCE</scope>
</reference>
<evidence type="ECO:0000313" key="2">
    <source>
        <dbReference type="Proteomes" id="UP000683925"/>
    </source>
</evidence>
<comment type="caution">
    <text evidence="1">The sequence shown here is derived from an EMBL/GenBank/DDBJ whole genome shotgun (WGS) entry which is preliminary data.</text>
</comment>
<dbReference type="EMBL" id="CAJJDP010000037">
    <property type="protein sequence ID" value="CAD8159919.1"/>
    <property type="molecule type" value="Genomic_DNA"/>
</dbReference>